<dbReference type="PANTHER" id="PTHR30451">
    <property type="entry name" value="OUTER MEMBRANE USHER PROTEIN"/>
    <property type="match status" value="1"/>
</dbReference>
<keyword evidence="3" id="KW-0813">Transport</keyword>
<evidence type="ECO:0000259" key="9">
    <source>
        <dbReference type="Pfam" id="PF13953"/>
    </source>
</evidence>
<evidence type="ECO:0000256" key="5">
    <source>
        <dbReference type="ARBA" id="ARBA00022692"/>
    </source>
</evidence>
<evidence type="ECO:0000256" key="4">
    <source>
        <dbReference type="ARBA" id="ARBA00022452"/>
    </source>
</evidence>
<dbReference type="InterPro" id="IPR000015">
    <property type="entry name" value="Fimb_usher"/>
</dbReference>
<dbReference type="Gene3D" id="2.60.40.2070">
    <property type="match status" value="1"/>
</dbReference>
<dbReference type="Pfam" id="PF13953">
    <property type="entry name" value="PapC_C"/>
    <property type="match status" value="1"/>
</dbReference>
<dbReference type="InterPro" id="IPR043142">
    <property type="entry name" value="PapC-like_C_sf"/>
</dbReference>
<dbReference type="GO" id="GO:0015473">
    <property type="term" value="F:fimbrial usher porin activity"/>
    <property type="evidence" value="ECO:0007669"/>
    <property type="project" value="InterPro"/>
</dbReference>
<evidence type="ECO:0008006" key="13">
    <source>
        <dbReference type="Google" id="ProtNLM"/>
    </source>
</evidence>
<dbReference type="SUPFAM" id="SSF141729">
    <property type="entry name" value="FimD N-terminal domain-like"/>
    <property type="match status" value="1"/>
</dbReference>
<dbReference type="Proteomes" id="UP000093391">
    <property type="component" value="Chromosome"/>
</dbReference>
<dbReference type="FunFam" id="2.60.40.3110:FF:000001">
    <property type="entry name" value="Putative fimbrial outer membrane usher"/>
    <property type="match status" value="1"/>
</dbReference>
<comment type="similarity">
    <text evidence="2">Belongs to the fimbrial export usher family.</text>
</comment>
<dbReference type="Pfam" id="PF00577">
    <property type="entry name" value="Usher"/>
    <property type="match status" value="1"/>
</dbReference>
<reference evidence="11 12" key="1">
    <citation type="submission" date="2016-08" db="EMBL/GenBank/DDBJ databases">
        <authorList>
            <person name="Seilhamer J.J."/>
        </authorList>
    </citation>
    <scope>NUCLEOTIDE SEQUENCE [LARGE SCALE GENOMIC DNA]</scope>
    <source>
        <strain evidence="11 12">BRTC-1</strain>
    </source>
</reference>
<dbReference type="GO" id="GO:0009297">
    <property type="term" value="P:pilus assembly"/>
    <property type="evidence" value="ECO:0007669"/>
    <property type="project" value="InterPro"/>
</dbReference>
<evidence type="ECO:0000313" key="11">
    <source>
        <dbReference type="EMBL" id="AOA59986.1"/>
    </source>
</evidence>
<sequence length="840" mass="93179">MLSSSFVYADDYFNPSLLLNTEGSVVADLSSFESGFQMPGNYKVNVYVNDDFVLSKDLNFQKTDKSDAVSGGLAPCINVEFLTLVGVKYYELPNYEELKNETCIDVKQYIPEAEIVYNFALQRLDLSIPQIWIKSDARGYIPPSEWDRGITAATLNYNFNGSHSDNSNSQFLLLDFGLNVAGFRIKNLSSYNYYHHKPSDTSTSKWSNIQTYAERTIVPLKSELILGDSNTHDNIFDSVGFRGVRLYSSEAMLPISMQGYAPVVRGIASSKSIVTIKQNGYTVYQTNVNAGPFVIDDLSSMSNSGDLHVSVESMSGEVQNFVVPYSGVPVLLREGRSKFDVTAGEFRSGNREQNKPVFVQASMSRGMPQGFTLYGGTQLASKYQAGLLGFGKNMGNWGALSFDMTHANSTLADDKDYKGQSYRLLYSKSLNQLGTTFQLLGYRYSTKGFYTLNDVAYKNMERFELDEKFDEMGNSYYDPSSYYNLNFTKKGRFLFNVTQDLRDYGSLYASINYQTYWNAPKSTKTYQVGYAKAFKNFSYNLAWSLQDSYNLVNDKNNTVSASISIPLNAFFGSKDRVKNDIYSNTNYVHDSNGGSSIQTSINGNLLDDRQLSYNVVHGHHDENGAFGTAAVRLDTRYGSGGLGFNFTDDGKNKSLNYDLSGGVILHRGGITLGQSLGDTNVLIDTNGAANVKIENSNNVYTNRKGYAILPYAENYRLNRVALVADSFNDKTEIDVNVKNLVPMRGAVVKAVFDSRIGQRALITLKHNGSYVPYASSVTEQNSNINGMVGTDGQAYLSGLGQKGTLQVSWGADATDSCIASYEFDQEEYESSIANLELNCI</sequence>
<keyword evidence="5" id="KW-0812">Transmembrane</keyword>
<dbReference type="Gene3D" id="2.60.40.2610">
    <property type="entry name" value="Outer membrane usher protein FimD, plug domain"/>
    <property type="match status" value="1"/>
</dbReference>
<keyword evidence="8" id="KW-0998">Cell outer membrane</keyword>
<organism evidence="11 12">
    <name type="scientific">Acinetobacter larvae</name>
    <dbReference type="NCBI Taxonomy" id="1789224"/>
    <lineage>
        <taxon>Bacteria</taxon>
        <taxon>Pseudomonadati</taxon>
        <taxon>Pseudomonadota</taxon>
        <taxon>Gammaproteobacteria</taxon>
        <taxon>Moraxellales</taxon>
        <taxon>Moraxellaceae</taxon>
        <taxon>Acinetobacter</taxon>
    </lineage>
</organism>
<dbReference type="Gene3D" id="3.10.20.410">
    <property type="match status" value="1"/>
</dbReference>
<proteinExistence type="inferred from homology"/>
<gene>
    <name evidence="11" type="ORF">BFG52_11910</name>
</gene>
<keyword evidence="4" id="KW-1134">Transmembrane beta strand</keyword>
<dbReference type="InterPro" id="IPR037224">
    <property type="entry name" value="PapC_N_sf"/>
</dbReference>
<comment type="subcellular location">
    <subcellularLocation>
        <location evidence="1">Cell outer membrane</location>
        <topology evidence="1">Multi-pass membrane protein</topology>
    </subcellularLocation>
</comment>
<dbReference type="InterPro" id="IPR025949">
    <property type="entry name" value="PapC-like_C"/>
</dbReference>
<feature type="domain" description="PapC N-terminal" evidence="10">
    <location>
        <begin position="12"/>
        <end position="161"/>
    </location>
</feature>
<evidence type="ECO:0000256" key="1">
    <source>
        <dbReference type="ARBA" id="ARBA00004571"/>
    </source>
</evidence>
<keyword evidence="7" id="KW-0472">Membrane</keyword>
<protein>
    <recommendedName>
        <fullName evidence="13">Fimbrial protein</fullName>
    </recommendedName>
</protein>
<dbReference type="KEGG" id="ala:BFG52_11910"/>
<dbReference type="Gene3D" id="2.60.40.3110">
    <property type="match status" value="1"/>
</dbReference>
<evidence type="ECO:0000256" key="7">
    <source>
        <dbReference type="ARBA" id="ARBA00023136"/>
    </source>
</evidence>
<keyword evidence="6" id="KW-0732">Signal</keyword>
<dbReference type="AlphaFoldDB" id="A0A1B2M453"/>
<feature type="domain" description="PapC-like C-terminal" evidence="9">
    <location>
        <begin position="761"/>
        <end position="824"/>
    </location>
</feature>
<keyword evidence="12" id="KW-1185">Reference proteome</keyword>
<dbReference type="STRING" id="1789224.BFG52_11910"/>
<dbReference type="GO" id="GO:0009279">
    <property type="term" value="C:cell outer membrane"/>
    <property type="evidence" value="ECO:0007669"/>
    <property type="project" value="UniProtKB-SubCell"/>
</dbReference>
<dbReference type="InterPro" id="IPR025885">
    <property type="entry name" value="PapC_N"/>
</dbReference>
<evidence type="ECO:0000256" key="3">
    <source>
        <dbReference type="ARBA" id="ARBA00022448"/>
    </source>
</evidence>
<dbReference type="PANTHER" id="PTHR30451:SF6">
    <property type="entry name" value="OUTER MEMBRANE USHER PROTEIN SFMD"/>
    <property type="match status" value="1"/>
</dbReference>
<evidence type="ECO:0000256" key="8">
    <source>
        <dbReference type="ARBA" id="ARBA00023237"/>
    </source>
</evidence>
<accession>A0A1B2M453</accession>
<evidence type="ECO:0000259" key="10">
    <source>
        <dbReference type="Pfam" id="PF13954"/>
    </source>
</evidence>
<dbReference type="InterPro" id="IPR042186">
    <property type="entry name" value="FimD_plug_dom"/>
</dbReference>
<dbReference type="Pfam" id="PF13954">
    <property type="entry name" value="PapC_N"/>
    <property type="match status" value="1"/>
</dbReference>
<name>A0A1B2M453_9GAMM</name>
<evidence type="ECO:0000313" key="12">
    <source>
        <dbReference type="Proteomes" id="UP000093391"/>
    </source>
</evidence>
<dbReference type="EMBL" id="CP016895">
    <property type="protein sequence ID" value="AOA59986.1"/>
    <property type="molecule type" value="Genomic_DNA"/>
</dbReference>
<evidence type="ECO:0000256" key="6">
    <source>
        <dbReference type="ARBA" id="ARBA00022729"/>
    </source>
</evidence>
<evidence type="ECO:0000256" key="2">
    <source>
        <dbReference type="ARBA" id="ARBA00008064"/>
    </source>
</evidence>